<evidence type="ECO:0000313" key="2">
    <source>
        <dbReference type="EMBL" id="WRT68338.1"/>
    </source>
</evidence>
<evidence type="ECO:0000256" key="1">
    <source>
        <dbReference type="SAM" id="MobiDB-lite"/>
    </source>
</evidence>
<dbReference type="GeneID" id="87957445"/>
<feature type="compositionally biased region" description="Polar residues" evidence="1">
    <location>
        <begin position="1"/>
        <end position="36"/>
    </location>
</feature>
<dbReference type="EMBL" id="CP141887">
    <property type="protein sequence ID" value="WRT68338.1"/>
    <property type="molecule type" value="Genomic_DNA"/>
</dbReference>
<evidence type="ECO:0000313" key="3">
    <source>
        <dbReference type="Proteomes" id="UP001329825"/>
    </source>
</evidence>
<accession>A0ABZ1D3E4</accession>
<protein>
    <submittedName>
        <fullName evidence="2">Uncharacterized protein</fullName>
    </submittedName>
</protein>
<proteinExistence type="predicted"/>
<gene>
    <name evidence="2" type="ORF">IL334_005314</name>
</gene>
<name>A0ABZ1D3E4_9TREE</name>
<dbReference type="Proteomes" id="UP001329825">
    <property type="component" value="Chromosome 7"/>
</dbReference>
<keyword evidence="3" id="KW-1185">Reference proteome</keyword>
<dbReference type="RefSeq" id="XP_062793078.1">
    <property type="nucleotide sequence ID" value="XM_062937027.1"/>
</dbReference>
<sequence>MSPNETNGQPSDNTGFATSNPRSSSPGAASTNSGASTGIPWFHRPAPSGTDYQAQMEFYVNNEDKELEAFLGAE</sequence>
<feature type="region of interest" description="Disordered" evidence="1">
    <location>
        <begin position="1"/>
        <end position="49"/>
    </location>
</feature>
<reference evidence="2 3" key="1">
    <citation type="submission" date="2024-01" db="EMBL/GenBank/DDBJ databases">
        <title>Comparative genomics of Cryptococcus and Kwoniella reveals pathogenesis evolution and contrasting modes of karyotype evolution via chromosome fusion or intercentromeric recombination.</title>
        <authorList>
            <person name="Coelho M.A."/>
            <person name="David-Palma M."/>
            <person name="Shea T."/>
            <person name="Bowers K."/>
            <person name="McGinley-Smith S."/>
            <person name="Mohammad A.W."/>
            <person name="Gnirke A."/>
            <person name="Yurkov A.M."/>
            <person name="Nowrousian M."/>
            <person name="Sun S."/>
            <person name="Cuomo C.A."/>
            <person name="Heitman J."/>
        </authorList>
    </citation>
    <scope>NUCLEOTIDE SEQUENCE [LARGE SCALE GENOMIC DNA]</scope>
    <source>
        <strain evidence="2">CBS 11374</strain>
    </source>
</reference>
<organism evidence="2 3">
    <name type="scientific">Kwoniella shivajii</name>
    <dbReference type="NCBI Taxonomy" id="564305"/>
    <lineage>
        <taxon>Eukaryota</taxon>
        <taxon>Fungi</taxon>
        <taxon>Dikarya</taxon>
        <taxon>Basidiomycota</taxon>
        <taxon>Agaricomycotina</taxon>
        <taxon>Tremellomycetes</taxon>
        <taxon>Tremellales</taxon>
        <taxon>Cryptococcaceae</taxon>
        <taxon>Kwoniella</taxon>
    </lineage>
</organism>